<dbReference type="EMBL" id="CM051400">
    <property type="protein sequence ID" value="KAJ4715754.1"/>
    <property type="molecule type" value="Genomic_DNA"/>
</dbReference>
<gene>
    <name evidence="1" type="ORF">OWV82_014072</name>
</gene>
<keyword evidence="2" id="KW-1185">Reference proteome</keyword>
<dbReference type="Proteomes" id="UP001164539">
    <property type="component" value="Chromosome 7"/>
</dbReference>
<evidence type="ECO:0000313" key="2">
    <source>
        <dbReference type="Proteomes" id="UP001164539"/>
    </source>
</evidence>
<comment type="caution">
    <text evidence="1">The sequence shown here is derived from an EMBL/GenBank/DDBJ whole genome shotgun (WGS) entry which is preliminary data.</text>
</comment>
<proteinExistence type="predicted"/>
<accession>A0ACC1XYE6</accession>
<name>A0ACC1XYE6_MELAZ</name>
<sequence length="70" mass="8156">MVYVYSYNILEKKNISDDVVTNEIIGIAEENTGRKEENQDEVEEMEKVVKNAREGMDARKQERRCSLCLT</sequence>
<protein>
    <submittedName>
        <fullName evidence="1">Uncharacterized protein</fullName>
    </submittedName>
</protein>
<reference evidence="1 2" key="1">
    <citation type="journal article" date="2023" name="Science">
        <title>Complex scaffold remodeling in plant triterpene biosynthesis.</title>
        <authorList>
            <person name="De La Pena R."/>
            <person name="Hodgson H."/>
            <person name="Liu J.C."/>
            <person name="Stephenson M.J."/>
            <person name="Martin A.C."/>
            <person name="Owen C."/>
            <person name="Harkess A."/>
            <person name="Leebens-Mack J."/>
            <person name="Jimenez L.E."/>
            <person name="Osbourn A."/>
            <person name="Sattely E.S."/>
        </authorList>
    </citation>
    <scope>NUCLEOTIDE SEQUENCE [LARGE SCALE GENOMIC DNA]</scope>
    <source>
        <strain evidence="2">cv. JPN11</strain>
        <tissue evidence="1">Leaf</tissue>
    </source>
</reference>
<organism evidence="1 2">
    <name type="scientific">Melia azedarach</name>
    <name type="common">Chinaberry tree</name>
    <dbReference type="NCBI Taxonomy" id="155640"/>
    <lineage>
        <taxon>Eukaryota</taxon>
        <taxon>Viridiplantae</taxon>
        <taxon>Streptophyta</taxon>
        <taxon>Embryophyta</taxon>
        <taxon>Tracheophyta</taxon>
        <taxon>Spermatophyta</taxon>
        <taxon>Magnoliopsida</taxon>
        <taxon>eudicotyledons</taxon>
        <taxon>Gunneridae</taxon>
        <taxon>Pentapetalae</taxon>
        <taxon>rosids</taxon>
        <taxon>malvids</taxon>
        <taxon>Sapindales</taxon>
        <taxon>Meliaceae</taxon>
        <taxon>Melia</taxon>
    </lineage>
</organism>
<evidence type="ECO:0000313" key="1">
    <source>
        <dbReference type="EMBL" id="KAJ4715754.1"/>
    </source>
</evidence>